<sequence>MPKCPQCKTMRPKEAFYTPRGYRCIACRDCRTARIVKQAPAPEPQPRALPEPKKPVAKYQNRAMGFCPYDGGGRWAGVDMQSINFAPLG</sequence>
<proteinExistence type="predicted"/>
<protein>
    <submittedName>
        <fullName evidence="1">Uncharacterized protein</fullName>
    </submittedName>
</protein>
<dbReference type="RefSeq" id="WP_013515347.1">
    <property type="nucleotide sequence ID" value="NC_014844.1"/>
</dbReference>
<dbReference type="HOGENOM" id="CLU_2449758_0_0_7"/>
<dbReference type="AlphaFoldDB" id="E6VUC8"/>
<evidence type="ECO:0000313" key="2">
    <source>
        <dbReference type="Proteomes" id="UP000002191"/>
    </source>
</evidence>
<evidence type="ECO:0000313" key="1">
    <source>
        <dbReference type="EMBL" id="ADU63435.1"/>
    </source>
</evidence>
<dbReference type="KEGG" id="das:Daes_2430"/>
<reference evidence="2" key="1">
    <citation type="submission" date="2010-12" db="EMBL/GenBank/DDBJ databases">
        <title>Complete sequence of Desulfovibrio aespoeensis Aspo-2.</title>
        <authorList>
            <consortium name="US DOE Joint Genome Institute"/>
            <person name="Lucas S."/>
            <person name="Copeland A."/>
            <person name="Lapidus A."/>
            <person name="Cheng J.-F."/>
            <person name="Goodwin L."/>
            <person name="Pitluck S."/>
            <person name="Chertkov O."/>
            <person name="Misra M."/>
            <person name="Detter J.C."/>
            <person name="Han C."/>
            <person name="Tapia R."/>
            <person name="Land M."/>
            <person name="Hauser L."/>
            <person name="Kyrpides N."/>
            <person name="Ivanova N."/>
            <person name="Ovchinnikova G."/>
            <person name="Pedersen K."/>
            <person name="Jagevall S."/>
            <person name="Hazen T."/>
            <person name="Woyke T."/>
        </authorList>
    </citation>
    <scope>NUCLEOTIDE SEQUENCE [LARGE SCALE GENOMIC DNA]</scope>
    <source>
        <strain evidence="2">ATCC 700646 / DSM 10631 / Aspo-2</strain>
    </source>
</reference>
<dbReference type="STRING" id="643562.Daes_2430"/>
<gene>
    <name evidence="1" type="ordered locus">Daes_2430</name>
</gene>
<name>E6VUC8_PSEA9</name>
<accession>E6VUC8</accession>
<dbReference type="EMBL" id="CP002431">
    <property type="protein sequence ID" value="ADU63435.1"/>
    <property type="molecule type" value="Genomic_DNA"/>
</dbReference>
<keyword evidence="2" id="KW-1185">Reference proteome</keyword>
<reference evidence="1 2" key="2">
    <citation type="journal article" date="2014" name="Genome Announc.">
        <title>Complete Genome Sequence of the Subsurface, Mesophilic Sulfate-Reducing Bacterium Desulfovibrio aespoeensis Aspo-2.</title>
        <authorList>
            <person name="Pedersen K."/>
            <person name="Bengtsson A."/>
            <person name="Edlund J."/>
            <person name="Rabe L."/>
            <person name="Hazen T."/>
            <person name="Chakraborty R."/>
            <person name="Goodwin L."/>
            <person name="Shapiro N."/>
        </authorList>
    </citation>
    <scope>NUCLEOTIDE SEQUENCE [LARGE SCALE GENOMIC DNA]</scope>
    <source>
        <strain evidence="2">ATCC 700646 / DSM 10631 / Aspo-2</strain>
    </source>
</reference>
<dbReference type="Proteomes" id="UP000002191">
    <property type="component" value="Chromosome"/>
</dbReference>
<organism evidence="1 2">
    <name type="scientific">Pseudodesulfovibrio aespoeensis (strain ATCC 700646 / DSM 10631 / Aspo-2)</name>
    <name type="common">Desulfovibrio aespoeensis</name>
    <dbReference type="NCBI Taxonomy" id="643562"/>
    <lineage>
        <taxon>Bacteria</taxon>
        <taxon>Pseudomonadati</taxon>
        <taxon>Thermodesulfobacteriota</taxon>
        <taxon>Desulfovibrionia</taxon>
        <taxon>Desulfovibrionales</taxon>
        <taxon>Desulfovibrionaceae</taxon>
    </lineage>
</organism>